<sequence length="383" mass="42183">MAEDGAQEPPPNRNGASENRNGASEADASEAKPSETKPSEPKGWWAGVGRFFRATNSVLSYAKGLPVITLVGSLLVGYFQYLNAYQDKVSAQAKDDMTAATSTFTEIADAFSQAQTLQQILFFDYSAALDENADSNDSALTTKDARLIFPNYEKARNSLRQNSDLLARKAEIYIDWASDFGRDPAEAHAPSNDPLTQSLLGLYNFDCDDAANFPQFDTGSGANAKAAAASAKQDPCRVEDQANRDPDKSYVNLCARENGKIVPDKPAITLHWFSTKHQVLTMHYCFQALHARLLAARDWASQSDLSAPLRAKFLAERAQTRSELGNQVIRLNAFMSLAMFQMENIRVKYRPLGFACHIPFVTPIVGLFSRYCTPIRTAPIRSG</sequence>
<evidence type="ECO:0000313" key="3">
    <source>
        <dbReference type="Proteomes" id="UP000189935"/>
    </source>
</evidence>
<dbReference type="AlphaFoldDB" id="A0A1M6ZNT8"/>
<evidence type="ECO:0000313" key="2">
    <source>
        <dbReference type="EMBL" id="SHL32132.1"/>
    </source>
</evidence>
<dbReference type="Proteomes" id="UP000189935">
    <property type="component" value="Chromosome I"/>
</dbReference>
<feature type="region of interest" description="Disordered" evidence="1">
    <location>
        <begin position="1"/>
        <end position="41"/>
    </location>
</feature>
<evidence type="ECO:0000256" key="1">
    <source>
        <dbReference type="SAM" id="MobiDB-lite"/>
    </source>
</evidence>
<feature type="compositionally biased region" description="Basic and acidic residues" evidence="1">
    <location>
        <begin position="29"/>
        <end position="40"/>
    </location>
</feature>
<reference evidence="2 3" key="1">
    <citation type="submission" date="2016-11" db="EMBL/GenBank/DDBJ databases">
        <authorList>
            <person name="Jaros S."/>
            <person name="Januszkiewicz K."/>
            <person name="Wedrychowicz H."/>
        </authorList>
    </citation>
    <scope>NUCLEOTIDE SEQUENCE [LARGE SCALE GENOMIC DNA]</scope>
    <source>
        <strain evidence="2 3">GAS499</strain>
    </source>
</reference>
<proteinExistence type="predicted"/>
<dbReference type="EMBL" id="LT670844">
    <property type="protein sequence ID" value="SHL32132.1"/>
    <property type="molecule type" value="Genomic_DNA"/>
</dbReference>
<dbReference type="RefSeq" id="WP_079542907.1">
    <property type="nucleotide sequence ID" value="NZ_LT670844.1"/>
</dbReference>
<organism evidence="2 3">
    <name type="scientific">Bradyrhizobium lablabi</name>
    <dbReference type="NCBI Taxonomy" id="722472"/>
    <lineage>
        <taxon>Bacteria</taxon>
        <taxon>Pseudomonadati</taxon>
        <taxon>Pseudomonadota</taxon>
        <taxon>Alphaproteobacteria</taxon>
        <taxon>Hyphomicrobiales</taxon>
        <taxon>Nitrobacteraceae</taxon>
        <taxon>Bradyrhizobium</taxon>
    </lineage>
</organism>
<protein>
    <submittedName>
        <fullName evidence="2">Uncharacterized protein</fullName>
    </submittedName>
</protein>
<accession>A0A1M6ZNT8</accession>
<name>A0A1M6ZNT8_9BRAD</name>
<dbReference type="OrthoDB" id="8250848at2"/>
<gene>
    <name evidence="2" type="ORF">SAMN05444159_5608</name>
</gene>